<proteinExistence type="predicted"/>
<dbReference type="AlphaFoldDB" id="A0ABD0R3P1"/>
<organism evidence="2 3">
    <name type="scientific">Cirrhinus mrigala</name>
    <name type="common">Mrigala</name>
    <dbReference type="NCBI Taxonomy" id="683832"/>
    <lineage>
        <taxon>Eukaryota</taxon>
        <taxon>Metazoa</taxon>
        <taxon>Chordata</taxon>
        <taxon>Craniata</taxon>
        <taxon>Vertebrata</taxon>
        <taxon>Euteleostomi</taxon>
        <taxon>Actinopterygii</taxon>
        <taxon>Neopterygii</taxon>
        <taxon>Teleostei</taxon>
        <taxon>Ostariophysi</taxon>
        <taxon>Cypriniformes</taxon>
        <taxon>Cyprinidae</taxon>
        <taxon>Labeoninae</taxon>
        <taxon>Labeonini</taxon>
        <taxon>Cirrhinus</taxon>
    </lineage>
</organism>
<keyword evidence="3" id="KW-1185">Reference proteome</keyword>
<protein>
    <submittedName>
        <fullName evidence="2">Uncharacterized protein</fullName>
    </submittedName>
</protein>
<sequence length="81" mass="9315">TFRLTLVRPPWPHALNPAMLRWRTDIIQTQTPKTTKPKRHPNTRLSSTPQQEHPSRGVHAPPDTPPPPPPNHPPKHPEKRN</sequence>
<dbReference type="Proteomes" id="UP001529510">
    <property type="component" value="Unassembled WGS sequence"/>
</dbReference>
<feature type="region of interest" description="Disordered" evidence="1">
    <location>
        <begin position="24"/>
        <end position="81"/>
    </location>
</feature>
<name>A0ABD0R3P1_CIRMR</name>
<evidence type="ECO:0000256" key="1">
    <source>
        <dbReference type="SAM" id="MobiDB-lite"/>
    </source>
</evidence>
<feature type="compositionally biased region" description="Pro residues" evidence="1">
    <location>
        <begin position="62"/>
        <end position="72"/>
    </location>
</feature>
<feature type="non-terminal residue" evidence="2">
    <location>
        <position position="1"/>
    </location>
</feature>
<evidence type="ECO:0000313" key="3">
    <source>
        <dbReference type="Proteomes" id="UP001529510"/>
    </source>
</evidence>
<reference evidence="2 3" key="1">
    <citation type="submission" date="2024-05" db="EMBL/GenBank/DDBJ databases">
        <title>Genome sequencing and assembly of Indian major carp, Cirrhinus mrigala (Hamilton, 1822).</title>
        <authorList>
            <person name="Mohindra V."/>
            <person name="Chowdhury L.M."/>
            <person name="Lal K."/>
            <person name="Jena J.K."/>
        </authorList>
    </citation>
    <scope>NUCLEOTIDE SEQUENCE [LARGE SCALE GENOMIC DNA]</scope>
    <source>
        <strain evidence="2">CM1030</strain>
        <tissue evidence="2">Blood</tissue>
    </source>
</reference>
<feature type="non-terminal residue" evidence="2">
    <location>
        <position position="81"/>
    </location>
</feature>
<evidence type="ECO:0000313" key="2">
    <source>
        <dbReference type="EMBL" id="KAL0193121.1"/>
    </source>
</evidence>
<comment type="caution">
    <text evidence="2">The sequence shown here is derived from an EMBL/GenBank/DDBJ whole genome shotgun (WGS) entry which is preliminary data.</text>
</comment>
<gene>
    <name evidence="2" type="ORF">M9458_011417</name>
</gene>
<feature type="compositionally biased region" description="Polar residues" evidence="1">
    <location>
        <begin position="43"/>
        <end position="52"/>
    </location>
</feature>
<accession>A0ABD0R3P1</accession>
<dbReference type="EMBL" id="JAMKFB020000005">
    <property type="protein sequence ID" value="KAL0193121.1"/>
    <property type="molecule type" value="Genomic_DNA"/>
</dbReference>